<proteinExistence type="predicted"/>
<dbReference type="KEGG" id="pcx:LPB68_14400"/>
<feature type="transmembrane region" description="Helical" evidence="1">
    <location>
        <begin position="42"/>
        <end position="67"/>
    </location>
</feature>
<accession>A0A167E2N6</accession>
<dbReference type="EMBL" id="LSFN01000013">
    <property type="protein sequence ID" value="OAB75072.1"/>
    <property type="molecule type" value="Genomic_DNA"/>
</dbReference>
<keyword evidence="1" id="KW-0812">Transmembrane</keyword>
<evidence type="ECO:0008006" key="4">
    <source>
        <dbReference type="Google" id="ProtNLM"/>
    </source>
</evidence>
<keyword evidence="1" id="KW-1133">Transmembrane helix</keyword>
<evidence type="ECO:0000313" key="3">
    <source>
        <dbReference type="Proteomes" id="UP000077134"/>
    </source>
</evidence>
<name>A0A167E2N6_9BACL</name>
<dbReference type="AlphaFoldDB" id="A0A167E2N6"/>
<comment type="caution">
    <text evidence="2">The sequence shown here is derived from an EMBL/GenBank/DDBJ whole genome shotgun (WGS) entry which is preliminary data.</text>
</comment>
<dbReference type="Proteomes" id="UP000077134">
    <property type="component" value="Unassembled WGS sequence"/>
</dbReference>
<dbReference type="OrthoDB" id="2679967at2"/>
<organism evidence="2 3">
    <name type="scientific">Paenibacillus crassostreae</name>
    <dbReference type="NCBI Taxonomy" id="1763538"/>
    <lineage>
        <taxon>Bacteria</taxon>
        <taxon>Bacillati</taxon>
        <taxon>Bacillota</taxon>
        <taxon>Bacilli</taxon>
        <taxon>Bacillales</taxon>
        <taxon>Paenibacillaceae</taxon>
        <taxon>Paenibacillus</taxon>
    </lineage>
</organism>
<dbReference type="STRING" id="1763538.LPB68_14400"/>
<evidence type="ECO:0000313" key="2">
    <source>
        <dbReference type="EMBL" id="OAB75072.1"/>
    </source>
</evidence>
<keyword evidence="3" id="KW-1185">Reference proteome</keyword>
<sequence>MLLAEAAETVSKFHVFDIFMILFTVLIFIGVVRLVTQPNKNLFAIGFSVVSLLVFLYSDYAMVLGWLS</sequence>
<feature type="transmembrane region" description="Helical" evidence="1">
    <location>
        <begin position="15"/>
        <end position="35"/>
    </location>
</feature>
<protein>
    <recommendedName>
        <fullName evidence="4">DUF2759 domain-containing protein</fullName>
    </recommendedName>
</protein>
<reference evidence="2 3" key="1">
    <citation type="submission" date="2016-02" db="EMBL/GenBank/DDBJ databases">
        <title>Paenibacillus sp. LPB0068, isolated from Crassostrea gigas.</title>
        <authorList>
            <person name="Shin S.-K."/>
            <person name="Yi H."/>
        </authorList>
    </citation>
    <scope>NUCLEOTIDE SEQUENCE [LARGE SCALE GENOMIC DNA]</scope>
    <source>
        <strain evidence="2 3">LPB0068</strain>
    </source>
</reference>
<dbReference type="RefSeq" id="WP_068657504.1">
    <property type="nucleotide sequence ID" value="NZ_CP017770.1"/>
</dbReference>
<evidence type="ECO:0000256" key="1">
    <source>
        <dbReference type="SAM" id="Phobius"/>
    </source>
</evidence>
<gene>
    <name evidence="2" type="ORF">PNBC_09535</name>
</gene>
<keyword evidence="1" id="KW-0472">Membrane</keyword>